<evidence type="ECO:0000313" key="3">
    <source>
        <dbReference type="EMBL" id="ORZ12487.1"/>
    </source>
</evidence>
<reference evidence="3 4" key="1">
    <citation type="submission" date="2016-07" db="EMBL/GenBank/DDBJ databases">
        <title>Pervasive Adenine N6-methylation of Active Genes in Fungi.</title>
        <authorList>
            <consortium name="DOE Joint Genome Institute"/>
            <person name="Mondo S.J."/>
            <person name="Dannebaum R.O."/>
            <person name="Kuo R.C."/>
            <person name="Labutti K."/>
            <person name="Haridas S."/>
            <person name="Kuo A."/>
            <person name="Salamov A."/>
            <person name="Ahrendt S.R."/>
            <person name="Lipzen A."/>
            <person name="Sullivan W."/>
            <person name="Andreopoulos W.B."/>
            <person name="Clum A."/>
            <person name="Lindquist E."/>
            <person name="Daum C."/>
            <person name="Ramamoorthy G.K."/>
            <person name="Gryganskyi A."/>
            <person name="Culley D."/>
            <person name="Magnuson J.K."/>
            <person name="James T.Y."/>
            <person name="O'Malley M.A."/>
            <person name="Stajich J.E."/>
            <person name="Spatafora J.W."/>
            <person name="Visel A."/>
            <person name="Grigoriev I.V."/>
        </authorList>
    </citation>
    <scope>NUCLEOTIDE SEQUENCE [LARGE SCALE GENOMIC DNA]</scope>
    <source>
        <strain evidence="3 4">NRRL 3116</strain>
    </source>
</reference>
<feature type="compositionally biased region" description="Polar residues" evidence="2">
    <location>
        <begin position="1162"/>
        <end position="1182"/>
    </location>
</feature>
<comment type="caution">
    <text evidence="3">The sequence shown here is derived from an EMBL/GenBank/DDBJ whole genome shotgun (WGS) entry which is preliminary data.</text>
</comment>
<organism evidence="3 4">
    <name type="scientific">Lobosporangium transversale</name>
    <dbReference type="NCBI Taxonomy" id="64571"/>
    <lineage>
        <taxon>Eukaryota</taxon>
        <taxon>Fungi</taxon>
        <taxon>Fungi incertae sedis</taxon>
        <taxon>Mucoromycota</taxon>
        <taxon>Mortierellomycotina</taxon>
        <taxon>Mortierellomycetes</taxon>
        <taxon>Mortierellales</taxon>
        <taxon>Mortierellaceae</taxon>
        <taxon>Lobosporangium</taxon>
    </lineage>
</organism>
<feature type="compositionally biased region" description="Low complexity" evidence="2">
    <location>
        <begin position="1043"/>
        <end position="1053"/>
    </location>
</feature>
<keyword evidence="4" id="KW-1185">Reference proteome</keyword>
<sequence>MGNSPSTPGQPENPSSSSGKNSSTTTGKQSQQLTHLGVPAATGSASSTTIAATTNPTAGSTRGSHSNIPIQSAVRPTPAPYMPTTQHRPAQRAPLPPPPPPPPNQQSPQRRPVSQYIPLTSYQPSHNNNSNNQAQSQSRPPSGTRGRQISEQSTRFTASQSDAQPGDDEIPTIVLQEQMEAMLIEIATTESRVRELREELDTFQSHPIFKEMMVVWLVSLSPGDYSLQQLDKLKQNALTTWKPVLNTFIQDNSSGRKLSEIDVRLFDTIIQDVISHADMIAGSTMGPEELIQNLIQIAHSELENARKSLERNRNAFQECQLTLQARGVIPEAVLEMQRQMEEEQRKEQEAKRVKEQRQRELEQRLREEERIKDLELQRERARRLEELEEEQRRRDEARRINQEEVRKNQEEMLRMLEAKSGRLTSTSMAQSNSQATNHVIGRPKASSVSVPDAPPEYSASSYTKKGHTEPPMPFGISFAEEEIVVADQEPGATELGTSTETLDSNYLGKPVGYPPAVDDQEVPSTPLLRRPRPYAITPGENTVRMAVAPERFQYASHAHTDAPQHSEVQHLDHPTPYPPMPAPMVGQGLDPVHMPMPRPYIPDYNQHEYGSDQGHSQSAGQARELPRSMPKPELYPPQIITDQELNDRLRLEQLKKENEEMGRELLRGQERNRRHTMIIQNLELQGQGYSQFSSLGPPLATHGNTSDEYQHFQSQYPGHPEYTAYAHQQQQQQQQQQQHQEQHQEQQKIGFIPQFQHQHHQQQPGFPHHPSNQQLYQSYCSGYASDPNAPSFKGSVINGGQDQPLDQADYYTFQSYGGYSNQITSGAIANWQQQPGFVYQQQHPYHPSLSPAQQQQQYVLSLQQQQQQSPTYQHDGYVDGGPHQTHAHVAHTTSSYVNEDNFVPTISPSISLPTTTAAIAASPITPAATIATATMQLISTIPTPTSHDEPLPKISAKLTPTSPDKPLPKIPTKSASASLDEPLRENDASSADVLPQIRANPIKVPIRRAPHAILTEEQLKLAAAAAAAEVNEAEEQTVPAQDPPSTSTSTSTPALKVAAETPEQPSEDPVKEHEAPTNHGGDIGTGPTKWNQEQHHKAQQGATGYNKEDEEDEEETLQRSVGKIRITPRSTPIRTIPALIPKPNQAASSATASSLDSTATSVPSPSRSPAPTLSSNQQSVKRISQVFAPFPGQRPAPRVTPRPAPRPAIGGMAKASQGSLSVADQTVLDTTSSNGNSQTDSQGSDSHPPEPPSSSPPVQNTLLARSPSSPTSSYSSGSSRPAVPKKPLALRSPRSPTTEQTVATTVVAE</sequence>
<keyword evidence="1" id="KW-0175">Coiled coil</keyword>
<feature type="compositionally biased region" description="Low complexity" evidence="2">
    <location>
        <begin position="123"/>
        <end position="142"/>
    </location>
</feature>
<gene>
    <name evidence="3" type="ORF">BCR41DRAFT_423130</name>
</gene>
<feature type="compositionally biased region" description="Polar residues" evidence="2">
    <location>
        <begin position="145"/>
        <end position="163"/>
    </location>
</feature>
<dbReference type="RefSeq" id="XP_021880106.1">
    <property type="nucleotide sequence ID" value="XM_022030251.1"/>
</dbReference>
<feature type="compositionally biased region" description="Low complexity" evidence="2">
    <location>
        <begin position="1266"/>
        <end position="1281"/>
    </location>
</feature>
<name>A0A1Y2GJ93_9FUNG</name>
<feature type="compositionally biased region" description="Low complexity" evidence="2">
    <location>
        <begin position="727"/>
        <end position="739"/>
    </location>
</feature>
<feature type="compositionally biased region" description="Low complexity" evidence="2">
    <location>
        <begin position="40"/>
        <end position="58"/>
    </location>
</feature>
<feature type="compositionally biased region" description="Polar residues" evidence="2">
    <location>
        <begin position="1"/>
        <end position="14"/>
    </location>
</feature>
<feature type="compositionally biased region" description="Low complexity" evidence="2">
    <location>
        <begin position="1146"/>
        <end position="1161"/>
    </location>
</feature>
<feature type="region of interest" description="Disordered" evidence="2">
    <location>
        <begin position="725"/>
        <end position="746"/>
    </location>
</feature>
<feature type="region of interest" description="Disordered" evidence="2">
    <location>
        <begin position="517"/>
        <end position="536"/>
    </location>
</feature>
<feature type="coiled-coil region" evidence="1">
    <location>
        <begin position="295"/>
        <end position="419"/>
    </location>
</feature>
<dbReference type="Proteomes" id="UP000193648">
    <property type="component" value="Unassembled WGS sequence"/>
</dbReference>
<feature type="coiled-coil region" evidence="1">
    <location>
        <begin position="179"/>
        <end position="206"/>
    </location>
</feature>
<proteinExistence type="predicted"/>
<protein>
    <submittedName>
        <fullName evidence="3">Uncharacterized protein</fullName>
    </submittedName>
</protein>
<feature type="region of interest" description="Disordered" evidence="2">
    <location>
        <begin position="1030"/>
        <end position="1309"/>
    </location>
</feature>
<feature type="compositionally biased region" description="Low complexity" evidence="2">
    <location>
        <begin position="1297"/>
        <end position="1309"/>
    </location>
</feature>
<accession>A0A1Y2GJ93</accession>
<feature type="compositionally biased region" description="Pro residues" evidence="2">
    <location>
        <begin position="94"/>
        <end position="105"/>
    </location>
</feature>
<dbReference type="OrthoDB" id="2433620at2759"/>
<evidence type="ECO:0000256" key="1">
    <source>
        <dbReference type="SAM" id="Coils"/>
    </source>
</evidence>
<dbReference type="InParanoid" id="A0A1Y2GJ93"/>
<feature type="region of interest" description="Disordered" evidence="2">
    <location>
        <begin position="941"/>
        <end position="992"/>
    </location>
</feature>
<feature type="region of interest" description="Disordered" evidence="2">
    <location>
        <begin position="429"/>
        <end position="470"/>
    </location>
</feature>
<feature type="compositionally biased region" description="Polar residues" evidence="2">
    <location>
        <begin position="59"/>
        <end position="70"/>
    </location>
</feature>
<feature type="region of interest" description="Disordered" evidence="2">
    <location>
        <begin position="598"/>
        <end position="640"/>
    </location>
</feature>
<feature type="compositionally biased region" description="Polar residues" evidence="2">
    <location>
        <begin position="1216"/>
        <end position="1243"/>
    </location>
</feature>
<feature type="compositionally biased region" description="Low complexity" evidence="2">
    <location>
        <begin position="15"/>
        <end position="32"/>
    </location>
</feature>
<evidence type="ECO:0000256" key="2">
    <source>
        <dbReference type="SAM" id="MobiDB-lite"/>
    </source>
</evidence>
<feature type="region of interest" description="Disordered" evidence="2">
    <location>
        <begin position="1"/>
        <end position="168"/>
    </location>
</feature>
<evidence type="ECO:0000313" key="4">
    <source>
        <dbReference type="Proteomes" id="UP000193648"/>
    </source>
</evidence>
<dbReference type="STRING" id="64571.A0A1Y2GJ93"/>
<dbReference type="GeneID" id="33572093"/>
<feature type="compositionally biased region" description="Pro residues" evidence="2">
    <location>
        <begin position="1192"/>
        <end position="1206"/>
    </location>
</feature>
<dbReference type="EMBL" id="MCFF01000025">
    <property type="protein sequence ID" value="ORZ12487.1"/>
    <property type="molecule type" value="Genomic_DNA"/>
</dbReference>